<proteinExistence type="predicted"/>
<dbReference type="Proteomes" id="UP000051733">
    <property type="component" value="Unassembled WGS sequence"/>
</dbReference>
<gene>
    <name evidence="1" type="ORF">FC26_GL001161</name>
</gene>
<sequence length="498" mass="57183">MSCPDDIVQKGYLNTIEASVQLFNATVGDSNGVSIQTKHWSKNSFPESGGKPQDLLNHQIVDNCDATIALFGSRFGTPTDRFGSGTEEEIERMIESGKQVFMYFVEEPVDPASVDPEQLKRVQDFKKKYQEQGIFSVVKSKEQLEGELRTHLFYYFLKKILDPDDQNRETSNIVLSNENNEQTMPLQRFHLSNSDFVKNQLEKIKLSIIQENKKVIKKIENNEHAADWMPKSQFAWQSHSKPTAVSIDQDEQTVIKRFAEVNGIELNSEFFSVGNLSEIDYRAGSFFGSTYRLQGTEEEKTKYDNLIEIYNQIKQQDAFKVYFASLDELRYVNLLISNTGTTYDEDIEITLRTPEGTVVKADDLLVPGEDIIKQFTDEGVISNIFGLKETSKIAKYDFTSYQIPYTPGLSIPGYSETSAEKYEKASTKYYDLLDNLFEYDYFQEDGMDIVKLHLDYLKQHSAMWFPTKLFFKAGIKQIDYEITTKQNPEILKGQISIL</sequence>
<dbReference type="PATRIC" id="fig|1423813.3.peg.1180"/>
<dbReference type="EMBL" id="AYYY01000018">
    <property type="protein sequence ID" value="KRM61886.1"/>
    <property type="molecule type" value="Genomic_DNA"/>
</dbReference>
<dbReference type="STRING" id="1423813.FC26_GL001161"/>
<organism evidence="1 2">
    <name type="scientific">Paucilactobacillus vaccinostercus DSM 20634</name>
    <dbReference type="NCBI Taxonomy" id="1423813"/>
    <lineage>
        <taxon>Bacteria</taxon>
        <taxon>Bacillati</taxon>
        <taxon>Bacillota</taxon>
        <taxon>Bacilli</taxon>
        <taxon>Lactobacillales</taxon>
        <taxon>Lactobacillaceae</taxon>
        <taxon>Paucilactobacillus</taxon>
    </lineage>
</organism>
<protein>
    <recommendedName>
        <fullName evidence="3">DUF4062 domain-containing protein</fullName>
    </recommendedName>
</protein>
<evidence type="ECO:0000313" key="2">
    <source>
        <dbReference type="Proteomes" id="UP000051733"/>
    </source>
</evidence>
<name>A0A0R2A3A4_9LACO</name>
<evidence type="ECO:0000313" key="1">
    <source>
        <dbReference type="EMBL" id="KRM61886.1"/>
    </source>
</evidence>
<accession>A0A0R2A3A4</accession>
<reference evidence="1 2" key="1">
    <citation type="journal article" date="2015" name="Genome Announc.">
        <title>Expanding the biotechnology potential of lactobacilli through comparative genomics of 213 strains and associated genera.</title>
        <authorList>
            <person name="Sun Z."/>
            <person name="Harris H.M."/>
            <person name="McCann A."/>
            <person name="Guo C."/>
            <person name="Argimon S."/>
            <person name="Zhang W."/>
            <person name="Yang X."/>
            <person name="Jeffery I.B."/>
            <person name="Cooney J.C."/>
            <person name="Kagawa T.F."/>
            <person name="Liu W."/>
            <person name="Song Y."/>
            <person name="Salvetti E."/>
            <person name="Wrobel A."/>
            <person name="Rasinkangas P."/>
            <person name="Parkhill J."/>
            <person name="Rea M.C."/>
            <person name="O'Sullivan O."/>
            <person name="Ritari J."/>
            <person name="Douillard F.P."/>
            <person name="Paul Ross R."/>
            <person name="Yang R."/>
            <person name="Briner A.E."/>
            <person name="Felis G.E."/>
            <person name="de Vos W.M."/>
            <person name="Barrangou R."/>
            <person name="Klaenhammer T.R."/>
            <person name="Caufield P.W."/>
            <person name="Cui Y."/>
            <person name="Zhang H."/>
            <person name="O'Toole P.W."/>
        </authorList>
    </citation>
    <scope>NUCLEOTIDE SEQUENCE [LARGE SCALE GENOMIC DNA]</scope>
    <source>
        <strain evidence="1 2">DSM 20634</strain>
    </source>
</reference>
<keyword evidence="2" id="KW-1185">Reference proteome</keyword>
<dbReference type="AlphaFoldDB" id="A0A0R2A3A4"/>
<comment type="caution">
    <text evidence="1">The sequence shown here is derived from an EMBL/GenBank/DDBJ whole genome shotgun (WGS) entry which is preliminary data.</text>
</comment>
<evidence type="ECO:0008006" key="3">
    <source>
        <dbReference type="Google" id="ProtNLM"/>
    </source>
</evidence>